<evidence type="ECO:0000256" key="2">
    <source>
        <dbReference type="SAM" id="MobiDB-lite"/>
    </source>
</evidence>
<gene>
    <name evidence="3" type="ORF">ACFOEN_15845</name>
</gene>
<evidence type="ECO:0000256" key="1">
    <source>
        <dbReference type="SAM" id="Coils"/>
    </source>
</evidence>
<feature type="compositionally biased region" description="Low complexity" evidence="2">
    <location>
        <begin position="39"/>
        <end position="50"/>
    </location>
</feature>
<name>A0ABV7H5C2_9BURK</name>
<dbReference type="InterPro" id="IPR029052">
    <property type="entry name" value="Metallo-depent_PP-like"/>
</dbReference>
<feature type="region of interest" description="Disordered" evidence="2">
    <location>
        <begin position="39"/>
        <end position="62"/>
    </location>
</feature>
<evidence type="ECO:0000313" key="3">
    <source>
        <dbReference type="EMBL" id="MFC3149099.1"/>
    </source>
</evidence>
<dbReference type="PROSITE" id="PS51257">
    <property type="entry name" value="PROKAR_LIPOPROTEIN"/>
    <property type="match status" value="1"/>
</dbReference>
<organism evidence="3 4">
    <name type="scientific">Piscinibacterium candidicorallinum</name>
    <dbReference type="NCBI Taxonomy" id="1793872"/>
    <lineage>
        <taxon>Bacteria</taxon>
        <taxon>Pseudomonadati</taxon>
        <taxon>Pseudomonadota</taxon>
        <taxon>Betaproteobacteria</taxon>
        <taxon>Burkholderiales</taxon>
        <taxon>Piscinibacterium</taxon>
    </lineage>
</organism>
<dbReference type="SUPFAM" id="SSF56300">
    <property type="entry name" value="Metallo-dependent phosphatases"/>
    <property type="match status" value="1"/>
</dbReference>
<evidence type="ECO:0000313" key="4">
    <source>
        <dbReference type="Proteomes" id="UP001595556"/>
    </source>
</evidence>
<reference evidence="4" key="1">
    <citation type="journal article" date="2019" name="Int. J. Syst. Evol. Microbiol.">
        <title>The Global Catalogue of Microorganisms (GCM) 10K type strain sequencing project: providing services to taxonomists for standard genome sequencing and annotation.</title>
        <authorList>
            <consortium name="The Broad Institute Genomics Platform"/>
            <consortium name="The Broad Institute Genome Sequencing Center for Infectious Disease"/>
            <person name="Wu L."/>
            <person name="Ma J."/>
        </authorList>
    </citation>
    <scope>NUCLEOTIDE SEQUENCE [LARGE SCALE GENOMIC DNA]</scope>
    <source>
        <strain evidence="4">KCTC 52168</strain>
    </source>
</reference>
<accession>A0ABV7H5C2</accession>
<keyword evidence="4" id="KW-1185">Reference proteome</keyword>
<dbReference type="EMBL" id="JBHRTI010000010">
    <property type="protein sequence ID" value="MFC3149099.1"/>
    <property type="molecule type" value="Genomic_DNA"/>
</dbReference>
<protein>
    <recommendedName>
        <fullName evidence="5">Calcineurin-like phosphoesterase domain-containing protein</fullName>
    </recommendedName>
</protein>
<evidence type="ECO:0008006" key="5">
    <source>
        <dbReference type="Google" id="ProtNLM"/>
    </source>
</evidence>
<keyword evidence="1" id="KW-0175">Coiled coil</keyword>
<sequence length="399" mass="42414">MRADRLHASAHAARVLRGVLGLALALTLAGCAYRYSESPAPAAAPGSTSPNTSGRTSDADEVARQARAAALAAVDAARAAALRAEQNAREAATQAAEEARRAVATRAATAPGFRFHAMGDLPYGNDAQFLKLIDTINARGGAFSIHLGDIKTGTTPCDDETFLRVRGYFDRFTQPLFYTPGDNEWTDCYRASAGVYVPTERLAKLRELFFATGTTRGTPRRVDSQGALAAGTARARFVENQRWVEQGVLFMSLHVVGSGNGIADAAEYSERNAANLAWLAEGFAAARSSNAPAVVIAMQAYLSFQPGARGMADTIDAIAREAAAFGKPVLVLQGDGHRLLIDRPWLDRHPAKLANITRVMVPGDQQVAAVEVTVDLREGASPFAFRVVSAINLAESDGK</sequence>
<comment type="caution">
    <text evidence="3">The sequence shown here is derived from an EMBL/GenBank/DDBJ whole genome shotgun (WGS) entry which is preliminary data.</text>
</comment>
<dbReference type="Proteomes" id="UP001595556">
    <property type="component" value="Unassembled WGS sequence"/>
</dbReference>
<proteinExistence type="predicted"/>
<feature type="coiled-coil region" evidence="1">
    <location>
        <begin position="74"/>
        <end position="102"/>
    </location>
</feature>
<dbReference type="RefSeq" id="WP_377305599.1">
    <property type="nucleotide sequence ID" value="NZ_CP180191.1"/>
</dbReference>